<dbReference type="STRING" id="7168.A0A182N5E7"/>
<protein>
    <recommendedName>
        <fullName evidence="2">Hedgehog N-terminal signalling domain-containing protein</fullName>
    </recommendedName>
</protein>
<dbReference type="GO" id="GO:0005509">
    <property type="term" value="F:calcium ion binding"/>
    <property type="evidence" value="ECO:0007669"/>
    <property type="project" value="TreeGrafter"/>
</dbReference>
<dbReference type="Gene3D" id="3.30.1380.10">
    <property type="match status" value="1"/>
</dbReference>
<dbReference type="InterPro" id="IPR009045">
    <property type="entry name" value="Zn_M74/Hedgehog-like"/>
</dbReference>
<evidence type="ECO:0000313" key="3">
    <source>
        <dbReference type="EnsemblMetazoa" id="ADIR002866-PA"/>
    </source>
</evidence>
<sequence length="172" mass="18241">MGSWRQVAIPPTARDPPRDVPCPAGDVSRMAAVEVPDPATAGVFCGVAQVSSSCRVSGVGRCVAHRFESARGPRTTLVWVLVALLALVQLTAGCGPGRGIGGPRRTRKLLPLVFKQHVPNVSEHSLSASGMTEGAISRNDSKFRSLETNYNKDIIFKDEEGTGADRVMTQSG</sequence>
<dbReference type="GO" id="GO:0005615">
    <property type="term" value="C:extracellular space"/>
    <property type="evidence" value="ECO:0007669"/>
    <property type="project" value="TreeGrafter"/>
</dbReference>
<dbReference type="AlphaFoldDB" id="A0A182N5E7"/>
<proteinExistence type="predicted"/>
<evidence type="ECO:0000259" key="2">
    <source>
        <dbReference type="Pfam" id="PF01085"/>
    </source>
</evidence>
<feature type="domain" description="Hedgehog N-terminal signalling" evidence="2">
    <location>
        <begin position="94"/>
        <end position="170"/>
    </location>
</feature>
<dbReference type="Pfam" id="PF01085">
    <property type="entry name" value="HH_signal"/>
    <property type="match status" value="1"/>
</dbReference>
<dbReference type="GO" id="GO:0010468">
    <property type="term" value="P:regulation of gene expression"/>
    <property type="evidence" value="ECO:0007669"/>
    <property type="project" value="TreeGrafter"/>
</dbReference>
<name>A0A182N5E7_9DIPT</name>
<dbReference type="InterPro" id="IPR050387">
    <property type="entry name" value="Hedgehog_Signaling"/>
</dbReference>
<reference evidence="4" key="1">
    <citation type="submission" date="2013-03" db="EMBL/GenBank/DDBJ databases">
        <title>The Genome Sequence of Anopheles dirus WRAIR2.</title>
        <authorList>
            <consortium name="The Broad Institute Genomics Platform"/>
            <person name="Neafsey D.E."/>
            <person name="Walton C."/>
            <person name="Walker B."/>
            <person name="Young S.K."/>
            <person name="Zeng Q."/>
            <person name="Gargeya S."/>
            <person name="Fitzgerald M."/>
            <person name="Haas B."/>
            <person name="Abouelleil A."/>
            <person name="Allen A.W."/>
            <person name="Alvarado L."/>
            <person name="Arachchi H.M."/>
            <person name="Berlin A.M."/>
            <person name="Chapman S.B."/>
            <person name="Gainer-Dewar J."/>
            <person name="Goldberg J."/>
            <person name="Griggs A."/>
            <person name="Gujja S."/>
            <person name="Hansen M."/>
            <person name="Howarth C."/>
            <person name="Imamovic A."/>
            <person name="Ireland A."/>
            <person name="Larimer J."/>
            <person name="McCowan C."/>
            <person name="Murphy C."/>
            <person name="Pearson M."/>
            <person name="Poon T.W."/>
            <person name="Priest M."/>
            <person name="Roberts A."/>
            <person name="Saif S."/>
            <person name="Shea T."/>
            <person name="Sisk P."/>
            <person name="Sykes S."/>
            <person name="Wortman J."/>
            <person name="Nusbaum C."/>
            <person name="Birren B."/>
        </authorList>
    </citation>
    <scope>NUCLEOTIDE SEQUENCE [LARGE SCALE GENOMIC DNA]</scope>
    <source>
        <strain evidence="4">WRAIR2</strain>
    </source>
</reference>
<dbReference type="GO" id="GO:0001708">
    <property type="term" value="P:cell fate specification"/>
    <property type="evidence" value="ECO:0007669"/>
    <property type="project" value="TreeGrafter"/>
</dbReference>
<organism evidence="3 4">
    <name type="scientific">Anopheles dirus</name>
    <dbReference type="NCBI Taxonomy" id="7168"/>
    <lineage>
        <taxon>Eukaryota</taxon>
        <taxon>Metazoa</taxon>
        <taxon>Ecdysozoa</taxon>
        <taxon>Arthropoda</taxon>
        <taxon>Hexapoda</taxon>
        <taxon>Insecta</taxon>
        <taxon>Pterygota</taxon>
        <taxon>Neoptera</taxon>
        <taxon>Endopterygota</taxon>
        <taxon>Diptera</taxon>
        <taxon>Nematocera</taxon>
        <taxon>Culicoidea</taxon>
        <taxon>Culicidae</taxon>
        <taxon>Anophelinae</taxon>
        <taxon>Anopheles</taxon>
    </lineage>
</organism>
<evidence type="ECO:0000313" key="4">
    <source>
        <dbReference type="Proteomes" id="UP000075884"/>
    </source>
</evidence>
<evidence type="ECO:0000256" key="1">
    <source>
        <dbReference type="SAM" id="MobiDB-lite"/>
    </source>
</evidence>
<accession>A0A182N5E7</accession>
<dbReference type="PANTHER" id="PTHR11889:SF31">
    <property type="entry name" value="PROTEIN HEDGEHOG"/>
    <property type="match status" value="1"/>
</dbReference>
<reference evidence="3" key="2">
    <citation type="submission" date="2020-05" db="UniProtKB">
        <authorList>
            <consortium name="EnsemblMetazoa"/>
        </authorList>
    </citation>
    <scope>IDENTIFICATION</scope>
    <source>
        <strain evidence="3">WRAIR2</strain>
    </source>
</reference>
<dbReference type="EnsemblMetazoa" id="ADIR002866-RA">
    <property type="protein sequence ID" value="ADIR002866-PA"/>
    <property type="gene ID" value="ADIR002866"/>
</dbReference>
<dbReference type="GO" id="GO:0007224">
    <property type="term" value="P:smoothened signaling pathway"/>
    <property type="evidence" value="ECO:0007669"/>
    <property type="project" value="TreeGrafter"/>
</dbReference>
<dbReference type="GO" id="GO:0007267">
    <property type="term" value="P:cell-cell signaling"/>
    <property type="evidence" value="ECO:0007669"/>
    <property type="project" value="InterPro"/>
</dbReference>
<feature type="region of interest" description="Disordered" evidence="1">
    <location>
        <begin position="1"/>
        <end position="20"/>
    </location>
</feature>
<dbReference type="GO" id="GO:0005113">
    <property type="term" value="F:patched binding"/>
    <property type="evidence" value="ECO:0007669"/>
    <property type="project" value="TreeGrafter"/>
</dbReference>
<dbReference type="InterPro" id="IPR000320">
    <property type="entry name" value="Hedgehog_signalling_dom"/>
</dbReference>
<dbReference type="SUPFAM" id="SSF55166">
    <property type="entry name" value="Hedgehog/DD-peptidase"/>
    <property type="match status" value="1"/>
</dbReference>
<dbReference type="PANTHER" id="PTHR11889">
    <property type="entry name" value="HEDGEHOG"/>
    <property type="match status" value="1"/>
</dbReference>
<dbReference type="VEuPathDB" id="VectorBase:ADIR002866"/>
<keyword evidence="4" id="KW-1185">Reference proteome</keyword>
<dbReference type="Proteomes" id="UP000075884">
    <property type="component" value="Unassembled WGS sequence"/>
</dbReference>